<evidence type="ECO:0000313" key="2">
    <source>
        <dbReference type="EMBL" id="AHE56883.1"/>
    </source>
</evidence>
<dbReference type="InterPro" id="IPR036280">
    <property type="entry name" value="Multihaem_cyt_sf"/>
</dbReference>
<name>W0AKQ6_9SPHN</name>
<dbReference type="AlphaFoldDB" id="W0AKQ6"/>
<dbReference type="KEGG" id="ssan:NX02_26445"/>
<dbReference type="STRING" id="1123269.NX02_26445"/>
<dbReference type="Proteomes" id="UP000018851">
    <property type="component" value="Chromosome"/>
</dbReference>
<accession>W0AKQ6</accession>
<dbReference type="OrthoDB" id="656942at2"/>
<evidence type="ECO:0008006" key="4">
    <source>
        <dbReference type="Google" id="ProtNLM"/>
    </source>
</evidence>
<dbReference type="eggNOG" id="ENOG5031FC3">
    <property type="taxonomic scope" value="Bacteria"/>
</dbReference>
<dbReference type="PATRIC" id="fig|1123269.5.peg.5186"/>
<keyword evidence="3" id="KW-1185">Reference proteome</keyword>
<keyword evidence="1" id="KW-0732">Signal</keyword>
<proteinExistence type="predicted"/>
<reference evidence="2 3" key="1">
    <citation type="submission" date="2013-07" db="EMBL/GenBank/DDBJ databases">
        <title>Completed genome of Sphingomonas sanxanigenens NX02.</title>
        <authorList>
            <person name="Ma T."/>
            <person name="Huang H."/>
            <person name="Wu M."/>
            <person name="Li X."/>
            <person name="Li G."/>
        </authorList>
    </citation>
    <scope>NUCLEOTIDE SEQUENCE [LARGE SCALE GENOMIC DNA]</scope>
    <source>
        <strain evidence="2 3">NX02</strain>
    </source>
</reference>
<evidence type="ECO:0000313" key="3">
    <source>
        <dbReference type="Proteomes" id="UP000018851"/>
    </source>
</evidence>
<organism evidence="2 3">
    <name type="scientific">Sphingomonas sanxanigenens DSM 19645 = NX02</name>
    <dbReference type="NCBI Taxonomy" id="1123269"/>
    <lineage>
        <taxon>Bacteria</taxon>
        <taxon>Pseudomonadati</taxon>
        <taxon>Pseudomonadota</taxon>
        <taxon>Alphaproteobacteria</taxon>
        <taxon>Sphingomonadales</taxon>
        <taxon>Sphingomonadaceae</taxon>
        <taxon>Sphingomonas</taxon>
    </lineage>
</organism>
<evidence type="ECO:0000256" key="1">
    <source>
        <dbReference type="SAM" id="SignalP"/>
    </source>
</evidence>
<dbReference type="EMBL" id="CP006644">
    <property type="protein sequence ID" value="AHE56883.1"/>
    <property type="molecule type" value="Genomic_DNA"/>
</dbReference>
<protein>
    <recommendedName>
        <fullName evidence="4">Isoquinoline 1-oxidoreductase subunit</fullName>
    </recommendedName>
</protein>
<dbReference type="SUPFAM" id="SSF48695">
    <property type="entry name" value="Multiheme cytochromes"/>
    <property type="match status" value="1"/>
</dbReference>
<dbReference type="HOGENOM" id="CLU_097425_1_0_5"/>
<sequence>MAPRIMALTGIALGLGLAGAGIARQAATPAPARAPAAALKPASAFAGIADRTARSVALFEEAGKVIRHPRCVNCHPRTDRPLQTDAGTPHQPLVVRGADGHGAPGLECRTCHQLTNVDSARVPGHPDWHLAPASMAWEGKSLGDICRQIKDRARNGNKSLTEIHHHMAEDSLVGWGWNPGAGRTPAPGTQAEFGALIKAWIDTGAACPA</sequence>
<feature type="signal peptide" evidence="1">
    <location>
        <begin position="1"/>
        <end position="26"/>
    </location>
</feature>
<gene>
    <name evidence="2" type="ORF">NX02_26445</name>
</gene>
<feature type="chain" id="PRO_5004785558" description="Isoquinoline 1-oxidoreductase subunit" evidence="1">
    <location>
        <begin position="27"/>
        <end position="209"/>
    </location>
</feature>